<protein>
    <submittedName>
        <fullName evidence="2">Uncharacterized protein</fullName>
    </submittedName>
</protein>
<sequence>MAEEFLDHDEFDSLFQQQGRGRVPEVVKSDAAEAGIAGLTRNCGGSQPGYSDLCRCDPEKPRSEAVLDAGLFEHARDRALDIVGPIDTGSWQRRQGTMASAVDTFGRDTGFTATSGGQYRSFRLDTDPGSARAAM</sequence>
<dbReference type="RefSeq" id="WP_203216757.1">
    <property type="nucleotide sequence ID" value="NZ_CP049945.1"/>
</dbReference>
<name>A0ABX7E7F8_9ACTN</name>
<reference evidence="2 3" key="1">
    <citation type="submission" date="2020-03" db="EMBL/GenBank/DDBJ databases">
        <title>Genome mining and metabolic profiling illuminate the polycyclic tetramate macrolactams from Streptomyces koyangensis SCSIO 5802.</title>
        <authorList>
            <person name="Ding W."/>
        </authorList>
    </citation>
    <scope>NUCLEOTIDE SEQUENCE [LARGE SCALE GENOMIC DNA]</scope>
    <source>
        <strain evidence="2 3">SCSIO 5802</strain>
    </source>
</reference>
<gene>
    <name evidence="2" type="ORF">G9U55_08510</name>
</gene>
<feature type="region of interest" description="Disordered" evidence="1">
    <location>
        <begin position="106"/>
        <end position="135"/>
    </location>
</feature>
<evidence type="ECO:0000256" key="1">
    <source>
        <dbReference type="SAM" id="MobiDB-lite"/>
    </source>
</evidence>
<organism evidence="2 3">
    <name type="scientific">Streptomyces koyangensis</name>
    <dbReference type="NCBI Taxonomy" id="188770"/>
    <lineage>
        <taxon>Bacteria</taxon>
        <taxon>Bacillati</taxon>
        <taxon>Actinomycetota</taxon>
        <taxon>Actinomycetes</taxon>
        <taxon>Kitasatosporales</taxon>
        <taxon>Streptomycetaceae</taxon>
        <taxon>Streptomyces</taxon>
        <taxon>Streptomyces aurantiacus group</taxon>
    </lineage>
</organism>
<accession>A0ABX7E7F8</accession>
<keyword evidence="3" id="KW-1185">Reference proteome</keyword>
<proteinExistence type="predicted"/>
<evidence type="ECO:0000313" key="3">
    <source>
        <dbReference type="Proteomes" id="UP000596311"/>
    </source>
</evidence>
<dbReference type="Proteomes" id="UP000596311">
    <property type="component" value="Chromosome"/>
</dbReference>
<evidence type="ECO:0000313" key="2">
    <source>
        <dbReference type="EMBL" id="QRF00721.1"/>
    </source>
</evidence>
<dbReference type="EMBL" id="CP049945">
    <property type="protein sequence ID" value="QRF00721.1"/>
    <property type="molecule type" value="Genomic_DNA"/>
</dbReference>